<dbReference type="Gene3D" id="2.30.110.10">
    <property type="entry name" value="Electron Transport, Fmn-binding Protein, Chain A"/>
    <property type="match status" value="1"/>
</dbReference>
<evidence type="ECO:0000313" key="3">
    <source>
        <dbReference type="Proteomes" id="UP000486601"/>
    </source>
</evidence>
<comment type="caution">
    <text evidence="2">The sequence shown here is derived from an EMBL/GenBank/DDBJ whole genome shotgun (WGS) entry which is preliminary data.</text>
</comment>
<protein>
    <submittedName>
        <fullName evidence="2">Pyridoxamine 5'-phosphate oxidase</fullName>
    </submittedName>
</protein>
<name>A0A7X5P858_CLOSG</name>
<dbReference type="AlphaFoldDB" id="A0A7X5P858"/>
<evidence type="ECO:0000259" key="1">
    <source>
        <dbReference type="Pfam" id="PF01243"/>
    </source>
</evidence>
<dbReference type="InterPro" id="IPR012349">
    <property type="entry name" value="Split_barrel_FMN-bd"/>
</dbReference>
<dbReference type="Pfam" id="PF01243">
    <property type="entry name" value="PNPOx_N"/>
    <property type="match status" value="1"/>
</dbReference>
<organism evidence="2 3">
    <name type="scientific">Clostridium sporogenes</name>
    <dbReference type="NCBI Taxonomy" id="1509"/>
    <lineage>
        <taxon>Bacteria</taxon>
        <taxon>Bacillati</taxon>
        <taxon>Bacillota</taxon>
        <taxon>Clostridia</taxon>
        <taxon>Eubacteriales</taxon>
        <taxon>Clostridiaceae</taxon>
        <taxon>Clostridium</taxon>
    </lineage>
</organism>
<reference evidence="2 3" key="1">
    <citation type="submission" date="2019-04" db="EMBL/GenBank/DDBJ databases">
        <title>Genome sequencing of Clostridium botulinum Groups I-IV and Clostridium butyricum.</title>
        <authorList>
            <person name="Brunt J."/>
            <person name="Van Vliet A.H.M."/>
            <person name="Stringer S.C."/>
            <person name="Carter A.T."/>
            <person name="Peck M.W."/>
        </authorList>
    </citation>
    <scope>NUCLEOTIDE SEQUENCE [LARGE SCALE GENOMIC DNA]</scope>
    <source>
        <strain evidence="2 3">IFR 18/108</strain>
    </source>
</reference>
<dbReference type="SUPFAM" id="SSF50475">
    <property type="entry name" value="FMN-binding split barrel"/>
    <property type="match status" value="1"/>
</dbReference>
<dbReference type="Proteomes" id="UP000486601">
    <property type="component" value="Unassembled WGS sequence"/>
</dbReference>
<accession>A0A7X5P858</accession>
<sequence>MGGSIMSKLIDYLNVNTMGQLATIKDGKPVMRPFQFQFVREGKFYFVTANTKDVYKQLEALGVAGFAIIGKDMKWVRINGEIQFVDNLELKEEVFDKEPLIRNIFKTADNPIYQMFYIHKGMASFHEFEGELIEEMKI</sequence>
<dbReference type="EMBL" id="SXCS01000003">
    <property type="protein sequence ID" value="NFR61135.1"/>
    <property type="molecule type" value="Genomic_DNA"/>
</dbReference>
<feature type="domain" description="Pyridoxamine 5'-phosphate oxidase N-terminal" evidence="1">
    <location>
        <begin position="13"/>
        <end position="104"/>
    </location>
</feature>
<evidence type="ECO:0000313" key="2">
    <source>
        <dbReference type="EMBL" id="NFR61135.1"/>
    </source>
</evidence>
<gene>
    <name evidence="2" type="ORF">FDF70_06405</name>
</gene>
<dbReference type="InterPro" id="IPR011576">
    <property type="entry name" value="Pyridox_Oxase_N"/>
</dbReference>
<proteinExistence type="predicted"/>